<dbReference type="PANTHER" id="PTHR12565">
    <property type="entry name" value="STEROL REGULATORY ELEMENT-BINDING PROTEIN"/>
    <property type="match status" value="1"/>
</dbReference>
<proteinExistence type="predicted"/>
<dbReference type="Gene3D" id="4.10.280.10">
    <property type="entry name" value="Helix-loop-helix DNA-binding domain"/>
    <property type="match status" value="1"/>
</dbReference>
<dbReference type="Proteomes" id="UP001604336">
    <property type="component" value="Unassembled WGS sequence"/>
</dbReference>
<dbReference type="GO" id="GO:0005634">
    <property type="term" value="C:nucleus"/>
    <property type="evidence" value="ECO:0007669"/>
    <property type="project" value="UniProtKB-SubCell"/>
</dbReference>
<protein>
    <submittedName>
        <fullName evidence="7">Transcription factor bHLH</fullName>
    </submittedName>
</protein>
<dbReference type="PROSITE" id="PS50888">
    <property type="entry name" value="BHLH"/>
    <property type="match status" value="1"/>
</dbReference>
<dbReference type="FunFam" id="4.10.280.10:FF:000002">
    <property type="entry name" value="Basic helix-loop-helix transcription factor"/>
    <property type="match status" value="1"/>
</dbReference>
<sequence length="443" mass="48682">MNRGASPEMLHCLNIPGNIAGNNGDTGMEMSVVESQRVNMKWQQSATHLNEDYQLSVFSVPAVQDQQFRGLVDSDQGIGELVAQAMKLDPGIEDEQNEFGRAENSLNYASCVYGNGSKFEMNYAIPRTASCPPAVAAAMAEATAVASKGKEAALPEKLGSAAGRESFKKRKSYKTRDLKVVAEEENREKKAKGCIEEEDSKTTEQNSNSKSTTTTTTITSNNNSKGNSNPSEIPKPDYIHVRARRGQATDSHSLAERVRREKISERMKYLQGLVPGCTKITGKAGMLDEIINYVQSLQRQVEFLSMKLAAINPSLEFDIENFIAKEMFSASTSTIPTIGVSSDVINPSHLHFNSLPQGVSCYGLEMGVNPPDVMLRRTISAPVSMPMPETLLQSSYLNQIQHSTWDPELQNLYGVEFHQGKSTSFNTQPFTGFIEAGDMKLEK</sequence>
<dbReference type="Pfam" id="PF00010">
    <property type="entry name" value="HLH"/>
    <property type="match status" value="1"/>
</dbReference>
<name>A0ABD1P8C9_9LAMI</name>
<dbReference type="SMART" id="SM00353">
    <property type="entry name" value="HLH"/>
    <property type="match status" value="1"/>
</dbReference>
<evidence type="ECO:0000313" key="7">
    <source>
        <dbReference type="EMBL" id="KAL2460127.1"/>
    </source>
</evidence>
<evidence type="ECO:0000256" key="4">
    <source>
        <dbReference type="ARBA" id="ARBA00023242"/>
    </source>
</evidence>
<dbReference type="EMBL" id="JBFOLK010000014">
    <property type="protein sequence ID" value="KAL2460127.1"/>
    <property type="molecule type" value="Genomic_DNA"/>
</dbReference>
<accession>A0ABD1P8C9</accession>
<reference evidence="8" key="1">
    <citation type="submission" date="2024-07" db="EMBL/GenBank/DDBJ databases">
        <title>Two chromosome-level genome assemblies of Korean endemic species Abeliophyllum distichum and Forsythia ovata (Oleaceae).</title>
        <authorList>
            <person name="Jang H."/>
        </authorList>
    </citation>
    <scope>NUCLEOTIDE SEQUENCE [LARGE SCALE GENOMIC DNA]</scope>
</reference>
<comment type="subcellular location">
    <subcellularLocation>
        <location evidence="1">Nucleus</location>
    </subcellularLocation>
</comment>
<evidence type="ECO:0000256" key="5">
    <source>
        <dbReference type="SAM" id="MobiDB-lite"/>
    </source>
</evidence>
<dbReference type="InterPro" id="IPR011598">
    <property type="entry name" value="bHLH_dom"/>
</dbReference>
<dbReference type="InterPro" id="IPR036638">
    <property type="entry name" value="HLH_DNA-bd_sf"/>
</dbReference>
<dbReference type="SUPFAM" id="SSF47459">
    <property type="entry name" value="HLH, helix-loop-helix DNA-binding domain"/>
    <property type="match status" value="1"/>
</dbReference>
<feature type="region of interest" description="Disordered" evidence="5">
    <location>
        <begin position="183"/>
        <end position="235"/>
    </location>
</feature>
<evidence type="ECO:0000256" key="2">
    <source>
        <dbReference type="ARBA" id="ARBA00023015"/>
    </source>
</evidence>
<dbReference type="CDD" id="cd18919">
    <property type="entry name" value="bHLH_AtBPE_like"/>
    <property type="match status" value="1"/>
</dbReference>
<feature type="compositionally biased region" description="Low complexity" evidence="5">
    <location>
        <begin position="203"/>
        <end position="229"/>
    </location>
</feature>
<evidence type="ECO:0000313" key="8">
    <source>
        <dbReference type="Proteomes" id="UP001604336"/>
    </source>
</evidence>
<evidence type="ECO:0000256" key="1">
    <source>
        <dbReference type="ARBA" id="ARBA00004123"/>
    </source>
</evidence>
<dbReference type="InterPro" id="IPR024097">
    <property type="entry name" value="bHLH_ZIP_TF"/>
</dbReference>
<keyword evidence="2" id="KW-0805">Transcription regulation</keyword>
<feature type="compositionally biased region" description="Basic and acidic residues" evidence="5">
    <location>
        <begin position="183"/>
        <end position="195"/>
    </location>
</feature>
<dbReference type="PANTHER" id="PTHR12565:SF456">
    <property type="entry name" value="BHLH DOMAIN-CONTAINING PROTEIN"/>
    <property type="match status" value="1"/>
</dbReference>
<dbReference type="GO" id="GO:0006355">
    <property type="term" value="P:regulation of DNA-templated transcription"/>
    <property type="evidence" value="ECO:0007669"/>
    <property type="project" value="UniProtKB-ARBA"/>
</dbReference>
<evidence type="ECO:0000259" key="6">
    <source>
        <dbReference type="PROSITE" id="PS50888"/>
    </source>
</evidence>
<keyword evidence="4" id="KW-0539">Nucleus</keyword>
<keyword evidence="8" id="KW-1185">Reference proteome</keyword>
<feature type="domain" description="BHLH" evidence="6">
    <location>
        <begin position="247"/>
        <end position="297"/>
    </location>
</feature>
<organism evidence="7 8">
    <name type="scientific">Abeliophyllum distichum</name>
    <dbReference type="NCBI Taxonomy" id="126358"/>
    <lineage>
        <taxon>Eukaryota</taxon>
        <taxon>Viridiplantae</taxon>
        <taxon>Streptophyta</taxon>
        <taxon>Embryophyta</taxon>
        <taxon>Tracheophyta</taxon>
        <taxon>Spermatophyta</taxon>
        <taxon>Magnoliopsida</taxon>
        <taxon>eudicotyledons</taxon>
        <taxon>Gunneridae</taxon>
        <taxon>Pentapetalae</taxon>
        <taxon>asterids</taxon>
        <taxon>lamiids</taxon>
        <taxon>Lamiales</taxon>
        <taxon>Oleaceae</taxon>
        <taxon>Forsythieae</taxon>
        <taxon>Abeliophyllum</taxon>
    </lineage>
</organism>
<keyword evidence="3" id="KW-0804">Transcription</keyword>
<gene>
    <name evidence="7" type="ORF">Adt_43547</name>
</gene>
<comment type="caution">
    <text evidence="7">The sequence shown here is derived from an EMBL/GenBank/DDBJ whole genome shotgun (WGS) entry which is preliminary data.</text>
</comment>
<dbReference type="AlphaFoldDB" id="A0ABD1P8C9"/>
<evidence type="ECO:0000256" key="3">
    <source>
        <dbReference type="ARBA" id="ARBA00023163"/>
    </source>
</evidence>